<dbReference type="Proteomes" id="UP000184391">
    <property type="component" value="Unassembled WGS sequence"/>
</dbReference>
<dbReference type="Gene3D" id="1.10.3210.10">
    <property type="entry name" value="Hypothetical protein af1432"/>
    <property type="match status" value="1"/>
</dbReference>
<sequence>MLGYRALSNDGDLPQSVLDACLQHHERIDGSGFPNGLAADQIAVVARMAAICDTFDFLLSKTTATAPLDPAMALQHMKAMDGAFDEDILRHFIESVGIYPVGSFVVLRSEKLAMVIDVDPKDHTRPILQAFYSLSKGERILPHRIALTNNADTDEITGIADLSDLGLPEDGLLREMIFLSAFKSKG</sequence>
<dbReference type="STRING" id="198312.SAMN02745193_02106"/>
<proteinExistence type="predicted"/>
<protein>
    <submittedName>
        <fullName evidence="2">HD domain-containing protein</fullName>
    </submittedName>
</protein>
<dbReference type="PANTHER" id="PTHR43155">
    <property type="entry name" value="CYCLIC DI-GMP PHOSPHODIESTERASE PA4108-RELATED"/>
    <property type="match status" value="1"/>
</dbReference>
<dbReference type="OrthoDB" id="9802066at2"/>
<evidence type="ECO:0000313" key="2">
    <source>
        <dbReference type="EMBL" id="SHN60334.1"/>
    </source>
</evidence>
<gene>
    <name evidence="2" type="ORF">SAMN02745193_02106</name>
</gene>
<keyword evidence="3" id="KW-1185">Reference proteome</keyword>
<dbReference type="InterPro" id="IPR003607">
    <property type="entry name" value="HD/PDEase_dom"/>
</dbReference>
<name>A0A1M7SPI6_9SPHN</name>
<reference evidence="3" key="1">
    <citation type="submission" date="2016-12" db="EMBL/GenBank/DDBJ databases">
        <authorList>
            <person name="Varghese N."/>
            <person name="Submissions S."/>
        </authorList>
    </citation>
    <scope>NUCLEOTIDE SEQUENCE [LARGE SCALE GENOMIC DNA]</scope>
    <source>
        <strain evidence="3">DSM 11032</strain>
    </source>
</reference>
<evidence type="ECO:0000259" key="1">
    <source>
        <dbReference type="PROSITE" id="PS51832"/>
    </source>
</evidence>
<feature type="domain" description="HD-GYP" evidence="1">
    <location>
        <begin position="1"/>
        <end position="108"/>
    </location>
</feature>
<dbReference type="InterPro" id="IPR037522">
    <property type="entry name" value="HD_GYP_dom"/>
</dbReference>
<dbReference type="RefSeq" id="WP_072674927.1">
    <property type="nucleotide sequence ID" value="NZ_FRDF01000012.1"/>
</dbReference>
<dbReference type="Pfam" id="PF13487">
    <property type="entry name" value="HD_5"/>
    <property type="match status" value="1"/>
</dbReference>
<dbReference type="PANTHER" id="PTHR43155:SF2">
    <property type="entry name" value="CYCLIC DI-GMP PHOSPHODIESTERASE PA4108"/>
    <property type="match status" value="1"/>
</dbReference>
<dbReference type="CDD" id="cd00077">
    <property type="entry name" value="HDc"/>
    <property type="match status" value="1"/>
</dbReference>
<evidence type="ECO:0000313" key="3">
    <source>
        <dbReference type="Proteomes" id="UP000184391"/>
    </source>
</evidence>
<dbReference type="AlphaFoldDB" id="A0A1M7SPI6"/>
<organism evidence="2 3">
    <name type="scientific">Erythrobacter sanguineus</name>
    <dbReference type="NCBI Taxonomy" id="198312"/>
    <lineage>
        <taxon>Bacteria</taxon>
        <taxon>Pseudomonadati</taxon>
        <taxon>Pseudomonadota</taxon>
        <taxon>Alphaproteobacteria</taxon>
        <taxon>Sphingomonadales</taxon>
        <taxon>Erythrobacteraceae</taxon>
        <taxon>Erythrobacter/Porphyrobacter group</taxon>
        <taxon>Erythrobacter</taxon>
    </lineage>
</organism>
<dbReference type="GO" id="GO:0008081">
    <property type="term" value="F:phosphoric diester hydrolase activity"/>
    <property type="evidence" value="ECO:0007669"/>
    <property type="project" value="UniProtKB-ARBA"/>
</dbReference>
<dbReference type="SUPFAM" id="SSF109604">
    <property type="entry name" value="HD-domain/PDEase-like"/>
    <property type="match status" value="1"/>
</dbReference>
<dbReference type="PROSITE" id="PS51832">
    <property type="entry name" value="HD_GYP"/>
    <property type="match status" value="1"/>
</dbReference>
<dbReference type="EMBL" id="FRDF01000012">
    <property type="protein sequence ID" value="SHN60334.1"/>
    <property type="molecule type" value="Genomic_DNA"/>
</dbReference>
<accession>A0A1M7SPI6</accession>